<feature type="compositionally biased region" description="Basic and acidic residues" evidence="1">
    <location>
        <begin position="217"/>
        <end position="241"/>
    </location>
</feature>
<gene>
    <name evidence="2" type="ORF">LECACI_7A007861</name>
</gene>
<evidence type="ECO:0000256" key="1">
    <source>
        <dbReference type="SAM" id="MobiDB-lite"/>
    </source>
</evidence>
<evidence type="ECO:0000313" key="3">
    <source>
        <dbReference type="Proteomes" id="UP001296104"/>
    </source>
</evidence>
<dbReference type="AlphaFoldDB" id="A0AAI8Z5B6"/>
<sequence>MDTTPLERRVITTVDENGVTYVETKSGSLKRRLNGEHRVLVCQKVATPPAIVGEDREETRETIETRTIVHERSERVRIDLRVQYRHFERAGANITNITVPPDFTTAFVFDATSLLRGNGDVEVRQTQYLPPDSSTLERLGSSRYSSPRHEHAHAHARATDRNRHDPYTLYRSSRAYHEYGGPSRMRPNPERQVVKYEGGYDDVVKYERGHDDVVKYERGYDDREHRHRYSAQDHVDEYNRERSRRRLHRERSSSPVRAPPLRAATGRREPSSVDRHGAGDGGVVLQKAPGAGSGGPKKRKTGGNGNVRAQGSVRDAE</sequence>
<dbReference type="Proteomes" id="UP001296104">
    <property type="component" value="Unassembled WGS sequence"/>
</dbReference>
<dbReference type="EMBL" id="CAVMBE010000068">
    <property type="protein sequence ID" value="CAK4032703.1"/>
    <property type="molecule type" value="Genomic_DNA"/>
</dbReference>
<feature type="region of interest" description="Disordered" evidence="1">
    <location>
        <begin position="131"/>
        <end position="163"/>
    </location>
</feature>
<feature type="region of interest" description="Disordered" evidence="1">
    <location>
        <begin position="217"/>
        <end position="317"/>
    </location>
</feature>
<reference evidence="2" key="1">
    <citation type="submission" date="2023-11" db="EMBL/GenBank/DDBJ databases">
        <authorList>
            <person name="Alioto T."/>
            <person name="Alioto T."/>
            <person name="Gomez Garrido J."/>
        </authorList>
    </citation>
    <scope>NUCLEOTIDE SEQUENCE</scope>
</reference>
<protein>
    <submittedName>
        <fullName evidence="2">Uncharacterized protein</fullName>
    </submittedName>
</protein>
<comment type="caution">
    <text evidence="2">The sequence shown here is derived from an EMBL/GenBank/DDBJ whole genome shotgun (WGS) entry which is preliminary data.</text>
</comment>
<name>A0AAI8Z5B6_9PEZI</name>
<proteinExistence type="predicted"/>
<keyword evidence="3" id="KW-1185">Reference proteome</keyword>
<feature type="compositionally biased region" description="Basic and acidic residues" evidence="1">
    <location>
        <begin position="266"/>
        <end position="278"/>
    </location>
</feature>
<accession>A0AAI8Z5B6</accession>
<evidence type="ECO:0000313" key="2">
    <source>
        <dbReference type="EMBL" id="CAK4032703.1"/>
    </source>
</evidence>
<organism evidence="2 3">
    <name type="scientific">Lecanosticta acicola</name>
    <dbReference type="NCBI Taxonomy" id="111012"/>
    <lineage>
        <taxon>Eukaryota</taxon>
        <taxon>Fungi</taxon>
        <taxon>Dikarya</taxon>
        <taxon>Ascomycota</taxon>
        <taxon>Pezizomycotina</taxon>
        <taxon>Dothideomycetes</taxon>
        <taxon>Dothideomycetidae</taxon>
        <taxon>Mycosphaerellales</taxon>
        <taxon>Mycosphaerellaceae</taxon>
        <taxon>Lecanosticta</taxon>
    </lineage>
</organism>